<sequence length="151" mass="15842">MKTRQTKQKGFTLIELMIVVAIIGILSAFAVPAYQDYTKKATLAEFPKAAAAVKLAVELCAHENASDSTTFKSNCITGSNGVPSAALNAIAVTALGNVSGGVDVIAKATRDKGPIKTDEEYIMNASYTPSGIEWTTSCKDASGTVQDTYCP</sequence>
<dbReference type="PANTHER" id="PTHR30093">
    <property type="entry name" value="GENERAL SECRETION PATHWAY PROTEIN G"/>
    <property type="match status" value="1"/>
</dbReference>
<keyword evidence="5" id="KW-1185">Reference proteome</keyword>
<dbReference type="NCBIfam" id="TIGR02532">
    <property type="entry name" value="IV_pilin_GFxxxE"/>
    <property type="match status" value="1"/>
</dbReference>
<gene>
    <name evidence="4" type="ORF">LZI70_09620</name>
</gene>
<evidence type="ECO:0000313" key="4">
    <source>
        <dbReference type="EMBL" id="UTT83940.1"/>
    </source>
</evidence>
<keyword evidence="3" id="KW-0812">Transmembrane</keyword>
<accession>A0ABY5G325</accession>
<dbReference type="InterPro" id="IPR012902">
    <property type="entry name" value="N_methyl_site"/>
</dbReference>
<keyword evidence="3" id="KW-1133">Transmembrane helix</keyword>
<dbReference type="SUPFAM" id="SSF54523">
    <property type="entry name" value="Pili subunits"/>
    <property type="match status" value="1"/>
</dbReference>
<protein>
    <submittedName>
        <fullName evidence="4">Prepilin-type N-terminal cleavage/methylation domain-containing protein</fullName>
    </submittedName>
</protein>
<evidence type="ECO:0000256" key="2">
    <source>
        <dbReference type="ARBA" id="ARBA00022481"/>
    </source>
</evidence>
<dbReference type="Pfam" id="PF07963">
    <property type="entry name" value="N_methyl"/>
    <property type="match status" value="1"/>
</dbReference>
<feature type="transmembrane region" description="Helical" evidence="3">
    <location>
        <begin position="12"/>
        <end position="34"/>
    </location>
</feature>
<dbReference type="InterPro" id="IPR045584">
    <property type="entry name" value="Pilin-like"/>
</dbReference>
<evidence type="ECO:0000256" key="1">
    <source>
        <dbReference type="ARBA" id="ARBA00005233"/>
    </source>
</evidence>
<dbReference type="EMBL" id="CP090614">
    <property type="protein sequence ID" value="UTT83940.1"/>
    <property type="molecule type" value="Genomic_DNA"/>
</dbReference>
<dbReference type="Gene3D" id="3.30.700.10">
    <property type="entry name" value="Glycoprotein, Type 4 Pilin"/>
    <property type="match status" value="1"/>
</dbReference>
<organism evidence="4 5">
    <name type="scientific">Vibrio pelagius</name>
    <dbReference type="NCBI Taxonomy" id="28169"/>
    <lineage>
        <taxon>Bacteria</taxon>
        <taxon>Pseudomonadati</taxon>
        <taxon>Pseudomonadota</taxon>
        <taxon>Gammaproteobacteria</taxon>
        <taxon>Vibrionales</taxon>
        <taxon>Vibrionaceae</taxon>
        <taxon>Vibrio</taxon>
    </lineage>
</organism>
<evidence type="ECO:0000256" key="3">
    <source>
        <dbReference type="SAM" id="Phobius"/>
    </source>
</evidence>
<keyword evidence="3" id="KW-0472">Membrane</keyword>
<dbReference type="RefSeq" id="WP_255229935.1">
    <property type="nucleotide sequence ID" value="NZ_CP090614.1"/>
</dbReference>
<proteinExistence type="inferred from homology"/>
<evidence type="ECO:0000313" key="5">
    <source>
        <dbReference type="Proteomes" id="UP001059120"/>
    </source>
</evidence>
<dbReference type="PANTHER" id="PTHR30093:SF34">
    <property type="entry name" value="PREPILIN PEPTIDASE-DEPENDENT PROTEIN D"/>
    <property type="match status" value="1"/>
</dbReference>
<comment type="similarity">
    <text evidence="1">Belongs to the N-Me-Phe pilin family.</text>
</comment>
<name>A0ABY5G325_VIBPE</name>
<keyword evidence="2" id="KW-0488">Methylation</keyword>
<dbReference type="PROSITE" id="PS00409">
    <property type="entry name" value="PROKAR_NTER_METHYL"/>
    <property type="match status" value="1"/>
</dbReference>
<reference evidence="4" key="1">
    <citation type="submission" date="2022-01" db="EMBL/GenBank/DDBJ databases">
        <title>Alginate degradation mechanism of Vibrio pelagius WXL662.</title>
        <authorList>
            <person name="He X."/>
        </authorList>
    </citation>
    <scope>NUCLEOTIDE SEQUENCE</scope>
    <source>
        <strain evidence="4">WXL662</strain>
    </source>
</reference>
<dbReference type="Proteomes" id="UP001059120">
    <property type="component" value="Chromosome 1"/>
</dbReference>